<dbReference type="KEGG" id="kst:KSMBR1_1047"/>
<evidence type="ECO:0000259" key="1">
    <source>
        <dbReference type="Pfam" id="PF13701"/>
    </source>
</evidence>
<evidence type="ECO:0000313" key="2">
    <source>
        <dbReference type="EMBL" id="SOH03550.1"/>
    </source>
</evidence>
<dbReference type="AlphaFoldDB" id="A0A2C9CCY1"/>
<protein>
    <recommendedName>
        <fullName evidence="1">Transposase DDE domain-containing protein</fullName>
    </recommendedName>
</protein>
<organism evidence="2 3">
    <name type="scientific">Kuenenia stuttgartiensis</name>
    <dbReference type="NCBI Taxonomy" id="174633"/>
    <lineage>
        <taxon>Bacteria</taxon>
        <taxon>Pseudomonadati</taxon>
        <taxon>Planctomycetota</taxon>
        <taxon>Candidatus Brocadiia</taxon>
        <taxon>Candidatus Brocadiales</taxon>
        <taxon>Candidatus Brocadiaceae</taxon>
        <taxon>Candidatus Kuenenia</taxon>
    </lineage>
</organism>
<dbReference type="Pfam" id="PF13701">
    <property type="entry name" value="DDE_Tnp_1_4"/>
    <property type="match status" value="1"/>
</dbReference>
<gene>
    <name evidence="2" type="primary">tnpA_8</name>
    <name evidence="2" type="ORF">KSMBR1_1047</name>
</gene>
<name>A0A2C9CCY1_KUEST</name>
<keyword evidence="3" id="KW-1185">Reference proteome</keyword>
<sequence length="94" mass="10760">MVYMGNKVGAEVGYNPHKKGQKAYHPLMAFIAETKEVLHSWFRCGSAYTSNGVVEFMKECMAYMNKGVRVVFRGDSGFFTENYLNTLSQYLRDI</sequence>
<dbReference type="EMBL" id="LT934425">
    <property type="protein sequence ID" value="SOH03550.1"/>
    <property type="molecule type" value="Genomic_DNA"/>
</dbReference>
<proteinExistence type="predicted"/>
<dbReference type="InterPro" id="IPR025668">
    <property type="entry name" value="Tnp_DDE_dom"/>
</dbReference>
<accession>A0A2C9CCY1</accession>
<dbReference type="Proteomes" id="UP000221734">
    <property type="component" value="Chromosome Kuenenia_stuttgartiensis_MBR1"/>
</dbReference>
<feature type="domain" description="Transposase DDE" evidence="1">
    <location>
        <begin position="13"/>
        <end position="87"/>
    </location>
</feature>
<reference evidence="3" key="1">
    <citation type="submission" date="2017-10" db="EMBL/GenBank/DDBJ databases">
        <authorList>
            <person name="Frank J."/>
        </authorList>
    </citation>
    <scope>NUCLEOTIDE SEQUENCE [LARGE SCALE GENOMIC DNA]</scope>
</reference>
<evidence type="ECO:0000313" key="3">
    <source>
        <dbReference type="Proteomes" id="UP000221734"/>
    </source>
</evidence>